<organism evidence="3 4">
    <name type="scientific">Micromonospora globispora</name>
    <dbReference type="NCBI Taxonomy" id="1450148"/>
    <lineage>
        <taxon>Bacteria</taxon>
        <taxon>Bacillati</taxon>
        <taxon>Actinomycetota</taxon>
        <taxon>Actinomycetes</taxon>
        <taxon>Micromonosporales</taxon>
        <taxon>Micromonosporaceae</taxon>
        <taxon>Micromonospora</taxon>
    </lineage>
</organism>
<reference evidence="4" key="1">
    <citation type="submission" date="2018-05" db="EMBL/GenBank/DDBJ databases">
        <title>Micromonospora globispora sp. nov. and Micromonospora rugosa sp. nov., isolated from marine sediment.</title>
        <authorList>
            <person name="Carro L."/>
            <person name="Aysel V."/>
            <person name="Cetin D."/>
            <person name="Igual J.M."/>
            <person name="Klenk H.-P."/>
            <person name="Trujillo M.E."/>
            <person name="Sahin N."/>
        </authorList>
    </citation>
    <scope>NUCLEOTIDE SEQUENCE [LARGE SCALE GENOMIC DNA]</scope>
    <source>
        <strain evidence="4">S2904</strain>
    </source>
</reference>
<accession>A0A317JRN6</accession>
<name>A0A317JRN6_9ACTN</name>
<gene>
    <name evidence="3" type="ORF">DLJ46_31425</name>
</gene>
<evidence type="ECO:0000256" key="1">
    <source>
        <dbReference type="SAM" id="MobiDB-lite"/>
    </source>
</evidence>
<keyword evidence="4" id="KW-1185">Reference proteome</keyword>
<feature type="region of interest" description="Disordered" evidence="1">
    <location>
        <begin position="137"/>
        <end position="159"/>
    </location>
</feature>
<dbReference type="Proteomes" id="UP000245683">
    <property type="component" value="Unassembled WGS sequence"/>
</dbReference>
<protein>
    <submittedName>
        <fullName evidence="3">Uncharacterized protein</fullName>
    </submittedName>
</protein>
<proteinExistence type="predicted"/>
<evidence type="ECO:0000313" key="3">
    <source>
        <dbReference type="EMBL" id="PWU43466.1"/>
    </source>
</evidence>
<keyword evidence="2" id="KW-1133">Transmembrane helix</keyword>
<dbReference type="AlphaFoldDB" id="A0A317JRN6"/>
<evidence type="ECO:0000256" key="2">
    <source>
        <dbReference type="SAM" id="Phobius"/>
    </source>
</evidence>
<feature type="transmembrane region" description="Helical" evidence="2">
    <location>
        <begin position="60"/>
        <end position="80"/>
    </location>
</feature>
<feature type="compositionally biased region" description="Low complexity" evidence="1">
    <location>
        <begin position="137"/>
        <end position="151"/>
    </location>
</feature>
<feature type="transmembrane region" description="Helical" evidence="2">
    <location>
        <begin position="33"/>
        <end position="54"/>
    </location>
</feature>
<keyword evidence="2" id="KW-0812">Transmembrane</keyword>
<keyword evidence="2" id="KW-0472">Membrane</keyword>
<evidence type="ECO:0000313" key="4">
    <source>
        <dbReference type="Proteomes" id="UP000245683"/>
    </source>
</evidence>
<dbReference type="EMBL" id="QGSV01000438">
    <property type="protein sequence ID" value="PWU43466.1"/>
    <property type="molecule type" value="Genomic_DNA"/>
</dbReference>
<sequence length="159" mass="17076">MAFAIVATVLEKRVKAPAWPFCARCLKLRTNRLLGGIGVVVFAVLAVLVLAAVVPQGTSYAGPIVLAFAALLFVGLLLAANGGWPVIASAHVSGDGRTVLVRKADPRFAEHVATLQQWVAQQQWAAQQGYHQPQQWQPQYAHPQYPQQQPYGPGGAMPS</sequence>
<comment type="caution">
    <text evidence="3">The sequence shown here is derived from an EMBL/GenBank/DDBJ whole genome shotgun (WGS) entry which is preliminary data.</text>
</comment>